<sequence>MKPRFIVIACVFCLTMSLSACTQRQAQSPAPTELTQSSQRNLAQEEQNRALVIEFYTAVLINHNVDLAYQYLSEDYIQHNPFIATGREALITTLRDYFASYPNAESHIIRTSTDGDLVYLHVFAKNDPQDTGNAVVDILRVDNGKIVEHWDVVQPVPQTSANQNGMF</sequence>
<dbReference type="Proteomes" id="UP000335415">
    <property type="component" value="Unassembled WGS sequence"/>
</dbReference>
<feature type="domain" description="SnoaL-like" evidence="2">
    <location>
        <begin position="54"/>
        <end position="149"/>
    </location>
</feature>
<feature type="chain" id="PRO_5023899800" evidence="1">
    <location>
        <begin position="23"/>
        <end position="167"/>
    </location>
</feature>
<dbReference type="Pfam" id="PF12680">
    <property type="entry name" value="SnoaL_2"/>
    <property type="match status" value="1"/>
</dbReference>
<dbReference type="SUPFAM" id="SSF54427">
    <property type="entry name" value="NTF2-like"/>
    <property type="match status" value="1"/>
</dbReference>
<keyword evidence="1" id="KW-0732">Signal</keyword>
<gene>
    <name evidence="3" type="ORF">FJU30_23040</name>
</gene>
<accession>A0A5J5FRK1</accession>
<dbReference type="Gene3D" id="3.10.450.50">
    <property type="match status" value="1"/>
</dbReference>
<reference evidence="3 4" key="1">
    <citation type="submission" date="2019-09" db="EMBL/GenBank/DDBJ databases">
        <authorList>
            <person name="Li Y."/>
        </authorList>
    </citation>
    <scope>NUCLEOTIDE SEQUENCE [LARGE SCALE GENOMIC DNA]</scope>
    <source>
        <strain evidence="3 4">L3-3HA</strain>
    </source>
</reference>
<dbReference type="OrthoDB" id="9812089at2"/>
<dbReference type="InterPro" id="IPR037401">
    <property type="entry name" value="SnoaL-like"/>
</dbReference>
<keyword evidence="4" id="KW-1185">Reference proteome</keyword>
<protein>
    <submittedName>
        <fullName evidence="3">Pyruvate kinase</fullName>
    </submittedName>
</protein>
<feature type="signal peptide" evidence="1">
    <location>
        <begin position="1"/>
        <end position="22"/>
    </location>
</feature>
<organism evidence="3 4">
    <name type="scientific">Affinibrenneria salicis</name>
    <dbReference type="NCBI Taxonomy" id="2590031"/>
    <lineage>
        <taxon>Bacteria</taxon>
        <taxon>Pseudomonadati</taxon>
        <taxon>Pseudomonadota</taxon>
        <taxon>Gammaproteobacteria</taxon>
        <taxon>Enterobacterales</taxon>
        <taxon>Pectobacteriaceae</taxon>
        <taxon>Affinibrenneria</taxon>
    </lineage>
</organism>
<evidence type="ECO:0000259" key="2">
    <source>
        <dbReference type="Pfam" id="PF12680"/>
    </source>
</evidence>
<dbReference type="RefSeq" id="WP_150437313.1">
    <property type="nucleotide sequence ID" value="NZ_VYKJ01000016.1"/>
</dbReference>
<name>A0A5J5FRK1_9GAMM</name>
<keyword evidence="3" id="KW-0670">Pyruvate</keyword>
<dbReference type="InterPro" id="IPR032710">
    <property type="entry name" value="NTF2-like_dom_sf"/>
</dbReference>
<dbReference type="PANTHER" id="PTHR38436:SF1">
    <property type="entry name" value="ESTER CYCLASE"/>
    <property type="match status" value="1"/>
</dbReference>
<keyword evidence="3" id="KW-0418">Kinase</keyword>
<dbReference type="PROSITE" id="PS51257">
    <property type="entry name" value="PROKAR_LIPOPROTEIN"/>
    <property type="match status" value="1"/>
</dbReference>
<dbReference type="GO" id="GO:0030638">
    <property type="term" value="P:polyketide metabolic process"/>
    <property type="evidence" value="ECO:0007669"/>
    <property type="project" value="InterPro"/>
</dbReference>
<evidence type="ECO:0000313" key="3">
    <source>
        <dbReference type="EMBL" id="KAA8995854.1"/>
    </source>
</evidence>
<dbReference type="PANTHER" id="PTHR38436">
    <property type="entry name" value="POLYKETIDE CYCLASE SNOAL-LIKE DOMAIN"/>
    <property type="match status" value="1"/>
</dbReference>
<dbReference type="GO" id="GO:0016301">
    <property type="term" value="F:kinase activity"/>
    <property type="evidence" value="ECO:0007669"/>
    <property type="project" value="UniProtKB-KW"/>
</dbReference>
<dbReference type="AlphaFoldDB" id="A0A5J5FRK1"/>
<evidence type="ECO:0000313" key="4">
    <source>
        <dbReference type="Proteomes" id="UP000335415"/>
    </source>
</evidence>
<evidence type="ECO:0000256" key="1">
    <source>
        <dbReference type="SAM" id="SignalP"/>
    </source>
</evidence>
<comment type="caution">
    <text evidence="3">The sequence shown here is derived from an EMBL/GenBank/DDBJ whole genome shotgun (WGS) entry which is preliminary data.</text>
</comment>
<dbReference type="InterPro" id="IPR009959">
    <property type="entry name" value="Cyclase_SnoaL-like"/>
</dbReference>
<dbReference type="EMBL" id="VYKJ01000016">
    <property type="protein sequence ID" value="KAA8995854.1"/>
    <property type="molecule type" value="Genomic_DNA"/>
</dbReference>
<proteinExistence type="predicted"/>
<keyword evidence="3" id="KW-0808">Transferase</keyword>